<evidence type="ECO:0000259" key="9">
    <source>
        <dbReference type="PROSITE" id="PS50894"/>
    </source>
</evidence>
<dbReference type="SUPFAM" id="SSF50341">
    <property type="entry name" value="CheW-like"/>
    <property type="match status" value="1"/>
</dbReference>
<dbReference type="AlphaFoldDB" id="A0A3B0WA42"/>
<dbReference type="Gene3D" id="1.20.120.160">
    <property type="entry name" value="HPT domain"/>
    <property type="match status" value="1"/>
</dbReference>
<dbReference type="SMART" id="SM01231">
    <property type="entry name" value="H-kinase_dim"/>
    <property type="match status" value="1"/>
</dbReference>
<dbReference type="SUPFAM" id="SSF47226">
    <property type="entry name" value="Histidine-containing phosphotransfer domain, HPT domain"/>
    <property type="match status" value="1"/>
</dbReference>
<dbReference type="Gene3D" id="3.30.565.10">
    <property type="entry name" value="Histidine kinase-like ATPase, C-terminal domain"/>
    <property type="match status" value="1"/>
</dbReference>
<dbReference type="SUPFAM" id="SSF47384">
    <property type="entry name" value="Homodimeric domain of signal transducing histidine kinase"/>
    <property type="match status" value="1"/>
</dbReference>
<feature type="compositionally biased region" description="Polar residues" evidence="6">
    <location>
        <begin position="198"/>
        <end position="208"/>
    </location>
</feature>
<feature type="region of interest" description="Disordered" evidence="6">
    <location>
        <begin position="222"/>
        <end position="244"/>
    </location>
</feature>
<dbReference type="InterPro" id="IPR036641">
    <property type="entry name" value="HPT_dom_sf"/>
</dbReference>
<evidence type="ECO:0000256" key="2">
    <source>
        <dbReference type="ARBA" id="ARBA00012438"/>
    </source>
</evidence>
<keyword evidence="4" id="KW-0808">Transferase</keyword>
<organism evidence="10">
    <name type="scientific">hydrothermal vent metagenome</name>
    <dbReference type="NCBI Taxonomy" id="652676"/>
    <lineage>
        <taxon>unclassified sequences</taxon>
        <taxon>metagenomes</taxon>
        <taxon>ecological metagenomes</taxon>
    </lineage>
</organism>
<dbReference type="EMBL" id="UOFE01000024">
    <property type="protein sequence ID" value="VAW52151.1"/>
    <property type="molecule type" value="Genomic_DNA"/>
</dbReference>
<feature type="domain" description="HPt" evidence="9">
    <location>
        <begin position="1"/>
        <end position="104"/>
    </location>
</feature>
<dbReference type="InterPro" id="IPR004105">
    <property type="entry name" value="CheA-like_dim"/>
</dbReference>
<evidence type="ECO:0000256" key="3">
    <source>
        <dbReference type="ARBA" id="ARBA00022553"/>
    </source>
</evidence>
<dbReference type="InterPro" id="IPR008207">
    <property type="entry name" value="Sig_transdc_His_kin_Hpt_dom"/>
</dbReference>
<dbReference type="PROSITE" id="PS50894">
    <property type="entry name" value="HPT"/>
    <property type="match status" value="1"/>
</dbReference>
<dbReference type="SUPFAM" id="SSF55874">
    <property type="entry name" value="ATPase domain of HSP90 chaperone/DNA topoisomerase II/histidine kinase"/>
    <property type="match status" value="1"/>
</dbReference>
<dbReference type="CDD" id="cd00088">
    <property type="entry name" value="HPT"/>
    <property type="match status" value="1"/>
</dbReference>
<dbReference type="InterPro" id="IPR036097">
    <property type="entry name" value="HisK_dim/P_sf"/>
</dbReference>
<dbReference type="InterPro" id="IPR037006">
    <property type="entry name" value="CheA-like_homodim_sf"/>
</dbReference>
<gene>
    <name evidence="10" type="ORF">MNBD_GAMMA05-672</name>
</gene>
<evidence type="ECO:0000259" key="7">
    <source>
        <dbReference type="PROSITE" id="PS50109"/>
    </source>
</evidence>
<dbReference type="InterPro" id="IPR036061">
    <property type="entry name" value="CheW-like_dom_sf"/>
</dbReference>
<dbReference type="InterPro" id="IPR005467">
    <property type="entry name" value="His_kinase_dom"/>
</dbReference>
<accession>A0A3B0WA42</accession>
<dbReference type="Gene3D" id="1.10.287.560">
    <property type="entry name" value="Histidine kinase CheA-like, homodimeric domain"/>
    <property type="match status" value="1"/>
</dbReference>
<name>A0A3B0WA42_9ZZZZ</name>
<dbReference type="EC" id="2.7.13.3" evidence="2"/>
<feature type="domain" description="Histidine kinase" evidence="7">
    <location>
        <begin position="308"/>
        <end position="519"/>
    </location>
</feature>
<evidence type="ECO:0000259" key="8">
    <source>
        <dbReference type="PROSITE" id="PS50851"/>
    </source>
</evidence>
<evidence type="ECO:0000256" key="1">
    <source>
        <dbReference type="ARBA" id="ARBA00000085"/>
    </source>
</evidence>
<dbReference type="FunFam" id="1.20.120.160:FF:000008">
    <property type="entry name" value="Chemotaxis sensor histidine kinase CheA"/>
    <property type="match status" value="1"/>
</dbReference>
<reference evidence="10" key="1">
    <citation type="submission" date="2018-06" db="EMBL/GenBank/DDBJ databases">
        <authorList>
            <person name="Zhirakovskaya E."/>
        </authorList>
    </citation>
    <scope>NUCLEOTIDE SEQUENCE</scope>
</reference>
<evidence type="ECO:0000313" key="10">
    <source>
        <dbReference type="EMBL" id="VAW52151.1"/>
    </source>
</evidence>
<dbReference type="Pfam" id="PF02518">
    <property type="entry name" value="HATPase_c"/>
    <property type="match status" value="1"/>
</dbReference>
<dbReference type="InterPro" id="IPR002545">
    <property type="entry name" value="CheW-lke_dom"/>
</dbReference>
<dbReference type="InterPro" id="IPR051315">
    <property type="entry name" value="Bact_Chemotaxis_CheA"/>
</dbReference>
<dbReference type="GO" id="GO:0005737">
    <property type="term" value="C:cytoplasm"/>
    <property type="evidence" value="ECO:0007669"/>
    <property type="project" value="InterPro"/>
</dbReference>
<dbReference type="CDD" id="cd00731">
    <property type="entry name" value="CheA_reg"/>
    <property type="match status" value="1"/>
</dbReference>
<dbReference type="Gene3D" id="2.30.30.40">
    <property type="entry name" value="SH3 Domains"/>
    <property type="match status" value="1"/>
</dbReference>
<dbReference type="GO" id="GO:0006935">
    <property type="term" value="P:chemotaxis"/>
    <property type="evidence" value="ECO:0007669"/>
    <property type="project" value="InterPro"/>
</dbReference>
<dbReference type="Pfam" id="PF01627">
    <property type="entry name" value="Hpt"/>
    <property type="match status" value="1"/>
</dbReference>
<dbReference type="FunFam" id="3.30.565.10:FF:000016">
    <property type="entry name" value="Chemotaxis protein CheA, putative"/>
    <property type="match status" value="1"/>
</dbReference>
<protein>
    <recommendedName>
        <fullName evidence="2">histidine kinase</fullName>
        <ecNumber evidence="2">2.7.13.3</ecNumber>
    </recommendedName>
</protein>
<sequence length="661" mass="72504">MSVDDEILQEFLIEAGELFDQLNDQFVALDKSPEDIELINAIFRAYHTIKGGAGFMKLNPMVDVCHRAEDAINQLRQGERQVTPELVDLMFQVLDELDDMFTCVRSGQELPAASQDLLASLDEFLKTQGSGGGENKESVEIVKNDEMSSSVSMDDEFEEMLSNSEVVESQSSELITDDEFDAVLDSLHGQGKHGGLSAESNAPSTLDSSLISDEEFEKALDDLHGEGKGPGNAAVETSKDEVTEPVKEISVISNEPSKAATVTKIDKNQGETTVRVDTSRLDDIMNLVGELVLVRNRLTNLKKDISSSNVVEAISTLELVTSELQTSVMKTRMQPIKKIFNRFPRVIRELARKLNKDIDLELIGEETDLDKSLVEALADPLIHLVRNSADHGIESPEERFAAGKPRQGKVTLKAQQEGDQILLTISDDGKGMDHKLLRKIAVDKGLLSVEAANSLSNKEAYNLIFAPGFSTKETISDVSGRGVGMDVVKTRINELNGSVEIDSAIGQGTVITIHLPLTLAILPTLMVKLKEYQFALPLSNVYEAFNMQPDQINVIDGQHVIRVRDKPLPLFYLNPWLLQHEQFDGPQESQKVIVVQMGNQRFCLVVDHIAGQEEVVIKPLGTMLSNTQGFSGATITGDGSIALIIDVPSLMDAYAANSAVY</sequence>
<dbReference type="GO" id="GO:0000155">
    <property type="term" value="F:phosphorelay sensor kinase activity"/>
    <property type="evidence" value="ECO:0007669"/>
    <property type="project" value="InterPro"/>
</dbReference>
<dbReference type="PANTHER" id="PTHR43395">
    <property type="entry name" value="SENSOR HISTIDINE KINASE CHEA"/>
    <property type="match status" value="1"/>
</dbReference>
<proteinExistence type="predicted"/>
<keyword evidence="5 10" id="KW-0418">Kinase</keyword>
<dbReference type="InterPro" id="IPR004358">
    <property type="entry name" value="Sig_transdc_His_kin-like_C"/>
</dbReference>
<dbReference type="SMART" id="SM00073">
    <property type="entry name" value="HPT"/>
    <property type="match status" value="1"/>
</dbReference>
<dbReference type="PRINTS" id="PR00344">
    <property type="entry name" value="BCTRLSENSOR"/>
</dbReference>
<feature type="domain" description="CheW-like" evidence="8">
    <location>
        <begin position="521"/>
        <end position="656"/>
    </location>
</feature>
<dbReference type="SMART" id="SM00260">
    <property type="entry name" value="CheW"/>
    <property type="match status" value="1"/>
</dbReference>
<dbReference type="SMART" id="SM00387">
    <property type="entry name" value="HATPase_c"/>
    <property type="match status" value="1"/>
</dbReference>
<dbReference type="PROSITE" id="PS50851">
    <property type="entry name" value="CHEW"/>
    <property type="match status" value="1"/>
</dbReference>
<keyword evidence="3" id="KW-0597">Phosphoprotein</keyword>
<evidence type="ECO:0000256" key="6">
    <source>
        <dbReference type="SAM" id="MobiDB-lite"/>
    </source>
</evidence>
<evidence type="ECO:0000256" key="4">
    <source>
        <dbReference type="ARBA" id="ARBA00022679"/>
    </source>
</evidence>
<evidence type="ECO:0000256" key="5">
    <source>
        <dbReference type="ARBA" id="ARBA00022777"/>
    </source>
</evidence>
<dbReference type="FunFam" id="2.30.30.40:FF:000048">
    <property type="entry name" value="Chemotaxis protein CheA, putative"/>
    <property type="match status" value="1"/>
</dbReference>
<dbReference type="InterPro" id="IPR036890">
    <property type="entry name" value="HATPase_C_sf"/>
</dbReference>
<dbReference type="PROSITE" id="PS50109">
    <property type="entry name" value="HIS_KIN"/>
    <property type="match status" value="1"/>
</dbReference>
<dbReference type="Pfam" id="PF02895">
    <property type="entry name" value="H-kinase_dim"/>
    <property type="match status" value="1"/>
</dbReference>
<dbReference type="Pfam" id="PF01584">
    <property type="entry name" value="CheW"/>
    <property type="match status" value="1"/>
</dbReference>
<dbReference type="CDD" id="cd16916">
    <property type="entry name" value="HATPase_CheA-like"/>
    <property type="match status" value="1"/>
</dbReference>
<dbReference type="InterPro" id="IPR003594">
    <property type="entry name" value="HATPase_dom"/>
</dbReference>
<feature type="region of interest" description="Disordered" evidence="6">
    <location>
        <begin position="187"/>
        <end position="208"/>
    </location>
</feature>
<dbReference type="PANTHER" id="PTHR43395:SF1">
    <property type="entry name" value="CHEMOTAXIS PROTEIN CHEA"/>
    <property type="match status" value="1"/>
</dbReference>
<comment type="catalytic activity">
    <reaction evidence="1">
        <text>ATP + protein L-histidine = ADP + protein N-phospho-L-histidine.</text>
        <dbReference type="EC" id="2.7.13.3"/>
    </reaction>
</comment>